<sequence length="79" mass="9261">MSAEDTKRLRLLRWAAVQWKGEWTTRRAQHLYQARFGPGDWRRKARTDLAQLAQEGLLVERGAENQRHFTLNTWNGGTP</sequence>
<dbReference type="Proteomes" id="UP001551210">
    <property type="component" value="Unassembled WGS sequence"/>
</dbReference>
<proteinExistence type="predicted"/>
<gene>
    <name evidence="1" type="ORF">AB0A76_09185</name>
</gene>
<evidence type="ECO:0000313" key="2">
    <source>
        <dbReference type="Proteomes" id="UP001551210"/>
    </source>
</evidence>
<evidence type="ECO:0000313" key="1">
    <source>
        <dbReference type="EMBL" id="MEU7293363.1"/>
    </source>
</evidence>
<organism evidence="1 2">
    <name type="scientific">Streptomyces exfoliatus</name>
    <name type="common">Streptomyces hydrogenans</name>
    <dbReference type="NCBI Taxonomy" id="1905"/>
    <lineage>
        <taxon>Bacteria</taxon>
        <taxon>Bacillati</taxon>
        <taxon>Actinomycetota</taxon>
        <taxon>Actinomycetes</taxon>
        <taxon>Kitasatosporales</taxon>
        <taxon>Streptomycetaceae</taxon>
        <taxon>Streptomyces</taxon>
    </lineage>
</organism>
<reference evidence="1 2" key="1">
    <citation type="submission" date="2024-06" db="EMBL/GenBank/DDBJ databases">
        <title>The Natural Products Discovery Center: Release of the First 8490 Sequenced Strains for Exploring Actinobacteria Biosynthetic Diversity.</title>
        <authorList>
            <person name="Kalkreuter E."/>
            <person name="Kautsar S.A."/>
            <person name="Yang D."/>
            <person name="Bader C.D."/>
            <person name="Teijaro C.N."/>
            <person name="Fluegel L."/>
            <person name="Davis C.M."/>
            <person name="Simpson J.R."/>
            <person name="Lauterbach L."/>
            <person name="Steele A.D."/>
            <person name="Gui C."/>
            <person name="Meng S."/>
            <person name="Li G."/>
            <person name="Viehrig K."/>
            <person name="Ye F."/>
            <person name="Su P."/>
            <person name="Kiefer A.F."/>
            <person name="Nichols A."/>
            <person name="Cepeda A.J."/>
            <person name="Yan W."/>
            <person name="Fan B."/>
            <person name="Jiang Y."/>
            <person name="Adhikari A."/>
            <person name="Zheng C.-J."/>
            <person name="Schuster L."/>
            <person name="Cowan T.M."/>
            <person name="Smanski M.J."/>
            <person name="Chevrette M.G."/>
            <person name="De Carvalho L.P.S."/>
            <person name="Shen B."/>
        </authorList>
    </citation>
    <scope>NUCLEOTIDE SEQUENCE [LARGE SCALE GENOMIC DNA]</scope>
    <source>
        <strain evidence="1 2">NPDC045705</strain>
    </source>
</reference>
<comment type="caution">
    <text evidence="1">The sequence shown here is derived from an EMBL/GenBank/DDBJ whole genome shotgun (WGS) entry which is preliminary data.</text>
</comment>
<accession>A0ABV3CUI7</accession>
<dbReference type="EMBL" id="JBEZAM010000008">
    <property type="protein sequence ID" value="MEU7293363.1"/>
    <property type="molecule type" value="Genomic_DNA"/>
</dbReference>
<name>A0ABV3CUI7_STREX</name>
<keyword evidence="2" id="KW-1185">Reference proteome</keyword>
<protein>
    <submittedName>
        <fullName evidence="1">Uncharacterized protein</fullName>
    </submittedName>
</protein>
<dbReference type="RefSeq" id="WP_359205717.1">
    <property type="nucleotide sequence ID" value="NZ_JBEZAM010000008.1"/>
</dbReference>